<comment type="caution">
    <text evidence="1">The sequence shown here is derived from an EMBL/GenBank/DDBJ whole genome shotgun (WGS) entry which is preliminary data.</text>
</comment>
<accession>A0ACB0IXE1</accession>
<keyword evidence="2" id="KW-1185">Reference proteome</keyword>
<sequence length="177" mass="20081">MVFCDNCWKDVDGDQIEDSALFCDECGKLLEECFFDDIDAARNVVADDDYLKQEYIKELAAKEKIAKKAFEVFVRNCSNDLSAARDELAQSAVESLAKSRKELRQKQAQEATRSGPAQSSVEATSQILKTKMLSSKVNSDVLAKLFDKPKARKKRKKVRFDLLSDNDDNFELKSKHK</sequence>
<reference evidence="1" key="1">
    <citation type="submission" date="2023-10" db="EMBL/GenBank/DDBJ databases">
        <authorList>
            <person name="Rodriguez Cubillos JULIANA M."/>
            <person name="De Vega J."/>
        </authorList>
    </citation>
    <scope>NUCLEOTIDE SEQUENCE</scope>
</reference>
<evidence type="ECO:0000313" key="1">
    <source>
        <dbReference type="EMBL" id="CAJ2637274.1"/>
    </source>
</evidence>
<dbReference type="Proteomes" id="UP001177021">
    <property type="component" value="Unassembled WGS sequence"/>
</dbReference>
<protein>
    <submittedName>
        <fullName evidence="1">Uncharacterized protein</fullName>
    </submittedName>
</protein>
<gene>
    <name evidence="1" type="ORF">MILVUS5_LOCUS7648</name>
</gene>
<name>A0ACB0IXE1_TRIPR</name>
<organism evidence="1 2">
    <name type="scientific">Trifolium pratense</name>
    <name type="common">Red clover</name>
    <dbReference type="NCBI Taxonomy" id="57577"/>
    <lineage>
        <taxon>Eukaryota</taxon>
        <taxon>Viridiplantae</taxon>
        <taxon>Streptophyta</taxon>
        <taxon>Embryophyta</taxon>
        <taxon>Tracheophyta</taxon>
        <taxon>Spermatophyta</taxon>
        <taxon>Magnoliopsida</taxon>
        <taxon>eudicotyledons</taxon>
        <taxon>Gunneridae</taxon>
        <taxon>Pentapetalae</taxon>
        <taxon>rosids</taxon>
        <taxon>fabids</taxon>
        <taxon>Fabales</taxon>
        <taxon>Fabaceae</taxon>
        <taxon>Papilionoideae</taxon>
        <taxon>50 kb inversion clade</taxon>
        <taxon>NPAAA clade</taxon>
        <taxon>Hologalegina</taxon>
        <taxon>IRL clade</taxon>
        <taxon>Trifolieae</taxon>
        <taxon>Trifolium</taxon>
    </lineage>
</organism>
<evidence type="ECO:0000313" key="2">
    <source>
        <dbReference type="Proteomes" id="UP001177021"/>
    </source>
</evidence>
<dbReference type="EMBL" id="CASHSV030000013">
    <property type="protein sequence ID" value="CAJ2637274.1"/>
    <property type="molecule type" value="Genomic_DNA"/>
</dbReference>
<proteinExistence type="predicted"/>